<sequence>MKCARKSEQRDPGKMEQHRHRLLPVFPCDGAVRVYSFAPCRHPLLNGRMNGEAKKQKLRLVYTLLDNNKRYHRHHEAINLCRHSCVPRWIERKELKKNTEKQAVSG</sequence>
<protein>
    <submittedName>
        <fullName evidence="1">Uncharacterized protein</fullName>
    </submittedName>
</protein>
<dbReference type="Proteomes" id="UP000076858">
    <property type="component" value="Unassembled WGS sequence"/>
</dbReference>
<accession>A0A164N9I6</accession>
<gene>
    <name evidence="1" type="ORF">APZ42_031010</name>
</gene>
<reference evidence="1 2" key="1">
    <citation type="submission" date="2016-03" db="EMBL/GenBank/DDBJ databases">
        <title>EvidentialGene: Evidence-directed Construction of Genes on Genomes.</title>
        <authorList>
            <person name="Gilbert D.G."/>
            <person name="Choi J.-H."/>
            <person name="Mockaitis K."/>
            <person name="Colbourne J."/>
            <person name="Pfrender M."/>
        </authorList>
    </citation>
    <scope>NUCLEOTIDE SEQUENCE [LARGE SCALE GENOMIC DNA]</scope>
    <source>
        <strain evidence="1 2">Xinb3</strain>
        <tissue evidence="1">Complete organism</tissue>
    </source>
</reference>
<evidence type="ECO:0000313" key="1">
    <source>
        <dbReference type="EMBL" id="KZS05757.1"/>
    </source>
</evidence>
<dbReference type="AlphaFoldDB" id="A0A164N9I6"/>
<name>A0A164N9I6_9CRUS</name>
<evidence type="ECO:0000313" key="2">
    <source>
        <dbReference type="Proteomes" id="UP000076858"/>
    </source>
</evidence>
<dbReference type="EMBL" id="LRGB01002864">
    <property type="protein sequence ID" value="KZS05757.1"/>
    <property type="molecule type" value="Genomic_DNA"/>
</dbReference>
<organism evidence="1 2">
    <name type="scientific">Daphnia magna</name>
    <dbReference type="NCBI Taxonomy" id="35525"/>
    <lineage>
        <taxon>Eukaryota</taxon>
        <taxon>Metazoa</taxon>
        <taxon>Ecdysozoa</taxon>
        <taxon>Arthropoda</taxon>
        <taxon>Crustacea</taxon>
        <taxon>Branchiopoda</taxon>
        <taxon>Diplostraca</taxon>
        <taxon>Cladocera</taxon>
        <taxon>Anomopoda</taxon>
        <taxon>Daphniidae</taxon>
        <taxon>Daphnia</taxon>
    </lineage>
</organism>
<proteinExistence type="predicted"/>
<comment type="caution">
    <text evidence="1">The sequence shown here is derived from an EMBL/GenBank/DDBJ whole genome shotgun (WGS) entry which is preliminary data.</text>
</comment>
<keyword evidence="2" id="KW-1185">Reference proteome</keyword>